<keyword evidence="4" id="KW-1185">Reference proteome</keyword>
<dbReference type="InterPro" id="IPR018247">
    <property type="entry name" value="EF_Hand_1_Ca_BS"/>
</dbReference>
<dbReference type="InterPro" id="IPR030916">
    <property type="entry name" value="ELWxxDGT_rpt"/>
</dbReference>
<accession>A0A9X1MQD7</accession>
<organism evidence="3 4">
    <name type="scientific">Blastopirellula sediminis</name>
    <dbReference type="NCBI Taxonomy" id="2894196"/>
    <lineage>
        <taxon>Bacteria</taxon>
        <taxon>Pseudomonadati</taxon>
        <taxon>Planctomycetota</taxon>
        <taxon>Planctomycetia</taxon>
        <taxon>Pirellulales</taxon>
        <taxon>Pirellulaceae</taxon>
        <taxon>Blastopirellula</taxon>
    </lineage>
</organism>
<proteinExistence type="predicted"/>
<dbReference type="GO" id="GO:0000272">
    <property type="term" value="P:polysaccharide catabolic process"/>
    <property type="evidence" value="ECO:0007669"/>
    <property type="project" value="InterPro"/>
</dbReference>
<dbReference type="SUPFAM" id="SSF63446">
    <property type="entry name" value="Type I dockerin domain"/>
    <property type="match status" value="1"/>
</dbReference>
<name>A0A9X1MQD7_9BACT</name>
<protein>
    <recommendedName>
        <fullName evidence="2">EF-hand domain-containing protein</fullName>
    </recommendedName>
</protein>
<reference evidence="3" key="1">
    <citation type="submission" date="2021-11" db="EMBL/GenBank/DDBJ databases">
        <title>Genome sequence.</title>
        <authorList>
            <person name="Sun Q."/>
        </authorList>
    </citation>
    <scope>NUCLEOTIDE SEQUENCE</scope>
    <source>
        <strain evidence="3">JC732</strain>
    </source>
</reference>
<evidence type="ECO:0000313" key="3">
    <source>
        <dbReference type="EMBL" id="MCC9630097.1"/>
    </source>
</evidence>
<dbReference type="InterPro" id="IPR002048">
    <property type="entry name" value="EF_hand_dom"/>
</dbReference>
<dbReference type="PROSITE" id="PS50222">
    <property type="entry name" value="EF_HAND_2"/>
    <property type="match status" value="1"/>
</dbReference>
<dbReference type="EMBL" id="JAJKFT010000010">
    <property type="protein sequence ID" value="MCC9630097.1"/>
    <property type="molecule type" value="Genomic_DNA"/>
</dbReference>
<dbReference type="RefSeq" id="WP_230220947.1">
    <property type="nucleotide sequence ID" value="NZ_JAJKFT010000010.1"/>
</dbReference>
<dbReference type="Proteomes" id="UP001139103">
    <property type="component" value="Unassembled WGS sequence"/>
</dbReference>
<sequence length="1965" mass="211795">MSKNPVRSDRAHARPSRRPYILQAEQLEVRDLLAADLLPQADLLEGEPTPTIAADASALVYAVGSTATNSGTFANAVNLSASVGAVVDNGDGTWTWTLGDVQVGDTQTVTITADDGAGASVETTFELTVESVEFQLLKDTEPGNVFNYISPIVWIGEVGYFTTYPSSFPVTLWKTDGTPDGTTIIESTFTGIVELVDFNDELYFLRRRNYFDDQSYDLWKYDETTDQAILIYDFTTNLRPGSAVASAVAGNLLYFNVDDGIHGQELWVSDGTTEGTHLVADIIPGSTGTEIRDLTATDDLLFFVANDGIHGNELWRTDGTAEGTLMVTDLYSSESTQRPYFPTAVGNVVYFLGPDDTIWKANGTVGETTQLYVNTPAGALPIADAGGLRVVDGQFYFSFANQLWTSDGTLSGTQPITSAIGVFGSQLVAQARIGDDLYFIKDSYYGPVSDELWKLDESTGEEILLASFPPTTIESYPLPLLVVEGAVYFRGYDDTYGFQRWRTDGTPEGTTRITSFVTQSGTIEGLPSAGPNGTLFFKGETEQVGRESFFVQLDTPPVIRLQPIQISADVQNVILSALGTFDFLDALSELQFDWDLNGDGNYDDASGLNASISIADLATIGMANISLRVIDTDGNIATRSFVIDPNVPLISVNDDDGISVNEGEVAVYSGRLVHILGNEIQLSASIGEVVDNGDGTWTWRYQTEDGPDDSQAVTITASSDEHSASVSFQLRVNNVGPVPTVAETSVTVSHGMLAVNSGTYSDVPADVVHGTASVGEIIVRDDGTWTWSYDTSQAPLGSKTVVIYVYDELGAFFGAAFHLKVEPAPPALEVDATSVNFVTGSTASNSGALLNQDGVPVTLSASVGTVVDNGDGTWFWSLGDVQVADAQTVTITASDGDGVVSTTEFSLAVVPQPQVDLIADLISSYSSNPAGFIRLGAYIYFNAPSDDFGFGLWRTDGTLQGTALIKETGPLFTVILNVEGTLFFSTYQNSIGTLWTSDGTTDGTVPIVSLPSRIQSLTELNGAVFFNASDGLLGEELWRSDGTSVGTAMVADINPLGASIPMNLVASNGALFFTATDGVHDYQLWKSDGTPTGTIPLTDLPERPRSLSEVNGVLYFAASDGTNGRELWRSDGTVEGTFLVANIAPGEASSDPYAIVAIDGALYFQATTAEHGDQLWKFDPATGLAVRLTDITLTERARIEPKAGFQGDVYFTVSYADALYYRTDQPWELWKTNGEPDGASKVLRLAETTSSTIFDLLVDVSGKAYFRGFDRDHGFQLWLTDGTAEGTVRVTDVPGGPNFTWITQLGDQLIFRTETGDANYEPHRLEFTAGPVARIADPRQSPDGQSLLLSAYGSFDFQDPVSDLQFAWDLDGDGMYDDAVGMNVMLPLSELELPDDWAISVQVTNTRNVIATASRNIDTQTPYVTVDLVERTIDLSETAVNGGEFGDLKGETVSLSASLGEIIDNGDGTWRWSYAAPATGPSTNHEVVITASDGLHQRQVSFILEVTNPPPVVQMENAKFFAKIGDTVTTSGFYSDTSADVVSLTASLGELIDHGDGTWDWSYTILEGARRDIASRITAIDSDGARGVYSISIQTIPSAEAYLTINGSSPETNQFGEVDALPADLEIVTEWDSFTVNVWVRRDEPRIDQLTNVSMNLHFNNEQFRLEDFSPSRGVASLDVNTSGDIIAIDASGFDNSDFELGELLHIGSFRFKPDTNSQIANNISGDYPQPIALSFSLTDVEITTNWFGVVPGQQVGAPTTQLQVVPYDVDDDGVIGLTDLTYLIGKIGDPVADVPGAYKYDFDRDGYVSLVDLIYLIRNIGASQANGTPIQLPPTSPPANPLVETESLAIQTSASVLLEGEAIPLSLPSSDEHNVDAAFGNLSLLEECWEFPSDGAEEEELVEAAASFSTGSWQPEQLPDWALQASSIVECFAEKAIDVLEELEEEHPRLERAARWLKNRLEDF</sequence>
<dbReference type="NCBIfam" id="TIGR04534">
    <property type="entry name" value="ELWxxDGT_rpt"/>
    <property type="match status" value="2"/>
</dbReference>
<gene>
    <name evidence="3" type="ORF">LOC68_17020</name>
</gene>
<evidence type="ECO:0000313" key="4">
    <source>
        <dbReference type="Proteomes" id="UP001139103"/>
    </source>
</evidence>
<comment type="caution">
    <text evidence="3">The sequence shown here is derived from an EMBL/GenBank/DDBJ whole genome shotgun (WGS) entry which is preliminary data.</text>
</comment>
<feature type="coiled-coil region" evidence="1">
    <location>
        <begin position="1934"/>
        <end position="1961"/>
    </location>
</feature>
<evidence type="ECO:0000256" key="1">
    <source>
        <dbReference type="SAM" id="Coils"/>
    </source>
</evidence>
<evidence type="ECO:0000259" key="2">
    <source>
        <dbReference type="PROSITE" id="PS50222"/>
    </source>
</evidence>
<feature type="domain" description="EF-hand" evidence="2">
    <location>
        <begin position="1800"/>
        <end position="1824"/>
    </location>
</feature>
<keyword evidence="1" id="KW-0175">Coiled coil</keyword>
<dbReference type="PROSITE" id="PS00018">
    <property type="entry name" value="EF_HAND_1"/>
    <property type="match status" value="2"/>
</dbReference>
<dbReference type="GO" id="GO:0005509">
    <property type="term" value="F:calcium ion binding"/>
    <property type="evidence" value="ECO:0007669"/>
    <property type="project" value="InterPro"/>
</dbReference>
<dbReference type="Gene3D" id="1.10.1330.10">
    <property type="entry name" value="Dockerin domain"/>
    <property type="match status" value="1"/>
</dbReference>
<dbReference type="InterPro" id="IPR036439">
    <property type="entry name" value="Dockerin_dom_sf"/>
</dbReference>